<evidence type="ECO:0000256" key="2">
    <source>
        <dbReference type="ARBA" id="ARBA00022605"/>
    </source>
</evidence>
<dbReference type="NCBIfam" id="TIGR01931">
    <property type="entry name" value="cysJ"/>
    <property type="match status" value="1"/>
</dbReference>
<keyword evidence="8 11" id="KW-0560">Oxidoreductase</keyword>
<dbReference type="GO" id="GO:0005829">
    <property type="term" value="C:cytosol"/>
    <property type="evidence" value="ECO:0007669"/>
    <property type="project" value="TreeGrafter"/>
</dbReference>
<dbReference type="Pfam" id="PF00175">
    <property type="entry name" value="NAD_binding_1"/>
    <property type="match status" value="1"/>
</dbReference>
<evidence type="ECO:0000259" key="14">
    <source>
        <dbReference type="PROSITE" id="PS51384"/>
    </source>
</evidence>
<dbReference type="PROSITE" id="PS50902">
    <property type="entry name" value="FLAVODOXIN_LIKE"/>
    <property type="match status" value="1"/>
</dbReference>
<dbReference type="InterPro" id="IPR003097">
    <property type="entry name" value="CysJ-like_FAD-binding"/>
</dbReference>
<dbReference type="InterPro" id="IPR001709">
    <property type="entry name" value="Flavoprot_Pyr_Nucl_cyt_Rdtase"/>
</dbReference>
<dbReference type="SUPFAM" id="SSF63380">
    <property type="entry name" value="Riboflavin synthase domain-like"/>
    <property type="match status" value="1"/>
</dbReference>
<evidence type="ECO:0000313" key="16">
    <source>
        <dbReference type="Proteomes" id="UP000298782"/>
    </source>
</evidence>
<evidence type="ECO:0000256" key="7">
    <source>
        <dbReference type="ARBA" id="ARBA00022982"/>
    </source>
</evidence>
<dbReference type="Pfam" id="PF00667">
    <property type="entry name" value="FAD_binding_1"/>
    <property type="match status" value="1"/>
</dbReference>
<dbReference type="GO" id="GO:0004783">
    <property type="term" value="F:sulfite reductase (NADPH) activity"/>
    <property type="evidence" value="ECO:0007669"/>
    <property type="project" value="UniProtKB-EC"/>
</dbReference>
<dbReference type="RefSeq" id="WP_158353604.1">
    <property type="nucleotide sequence ID" value="NZ_CP034852.1"/>
</dbReference>
<dbReference type="GO" id="GO:0010181">
    <property type="term" value="F:FMN binding"/>
    <property type="evidence" value="ECO:0007669"/>
    <property type="project" value="InterPro"/>
</dbReference>
<dbReference type="PRINTS" id="PR00369">
    <property type="entry name" value="FLAVODOXIN"/>
</dbReference>
<keyword evidence="2 11" id="KW-0028">Amino-acid biosynthesis</keyword>
<comment type="catalytic activity">
    <reaction evidence="10 11">
        <text>hydrogen sulfide + 3 NADP(+) + 3 H2O = sulfite + 3 NADPH + 4 H(+)</text>
        <dbReference type="Rhea" id="RHEA:13801"/>
        <dbReference type="ChEBI" id="CHEBI:15377"/>
        <dbReference type="ChEBI" id="CHEBI:15378"/>
        <dbReference type="ChEBI" id="CHEBI:17359"/>
        <dbReference type="ChEBI" id="CHEBI:29919"/>
        <dbReference type="ChEBI" id="CHEBI:57783"/>
        <dbReference type="ChEBI" id="CHEBI:58349"/>
        <dbReference type="EC" id="1.8.1.2"/>
    </reaction>
</comment>
<evidence type="ECO:0000256" key="8">
    <source>
        <dbReference type="ARBA" id="ARBA00023002"/>
    </source>
</evidence>
<comment type="pathway">
    <text evidence="11">Sulfur metabolism; hydrogen sulfide biosynthesis; hydrogen sulfide from sulfite (NADPH route): step 1/1.</text>
</comment>
<feature type="binding site" evidence="12">
    <location>
        <begin position="395"/>
        <end position="398"/>
    </location>
    <ligand>
        <name>FAD</name>
        <dbReference type="ChEBI" id="CHEBI:57692"/>
    </ligand>
</feature>
<dbReference type="GO" id="GO:0050660">
    <property type="term" value="F:flavin adenine dinucleotide binding"/>
    <property type="evidence" value="ECO:0007669"/>
    <property type="project" value="InterPro"/>
</dbReference>
<keyword evidence="5 11" id="KW-0274">FAD</keyword>
<dbReference type="Pfam" id="PF00258">
    <property type="entry name" value="Flavodoxin_1"/>
    <property type="match status" value="1"/>
</dbReference>
<dbReference type="Gene3D" id="3.40.50.80">
    <property type="entry name" value="Nucleotide-binding domain of ferredoxin-NADP reductase (FNR) module"/>
    <property type="match status" value="1"/>
</dbReference>
<dbReference type="Gene3D" id="2.40.30.10">
    <property type="entry name" value="Translation factors"/>
    <property type="match status" value="1"/>
</dbReference>
<dbReference type="Proteomes" id="UP000298782">
    <property type="component" value="Chromosome"/>
</dbReference>
<evidence type="ECO:0000256" key="12">
    <source>
        <dbReference type="PIRSR" id="PIRSR000207-1"/>
    </source>
</evidence>
<reference evidence="15 16" key="1">
    <citation type="submission" date="2018-12" db="EMBL/GenBank/DDBJ databases">
        <authorList>
            <person name="Chong R.A."/>
        </authorList>
    </citation>
    <scope>NUCLEOTIDE SEQUENCE [LARGE SCALE GENOMIC DNA]</scope>
    <source>
        <strain evidence="15 16">Tca</strain>
    </source>
</reference>
<evidence type="ECO:0000256" key="5">
    <source>
        <dbReference type="ARBA" id="ARBA00022827"/>
    </source>
</evidence>
<dbReference type="InterPro" id="IPR017927">
    <property type="entry name" value="FAD-bd_FR_type"/>
</dbReference>
<dbReference type="OrthoDB" id="9816402at2"/>
<comment type="cofactor">
    <cofactor evidence="11 12">
        <name>FMN</name>
        <dbReference type="ChEBI" id="CHEBI:58210"/>
    </cofactor>
    <text evidence="11 12">Binds 1 FMN per subunit.</text>
</comment>
<sequence>MIKKIDDLSVYPFTDEQIKLLNSFTNKLTSNQCTWLSGFFCGLSQKKIILKKTGEEKKSLINKKNNNHITIISASQTGNARSLSEKLERKCLHYNIPVKLFNAHEYKFKKINSEKILILIISTHGEGEPPEIALPMYHFLTSKKITYLKNLQYCIFGLGDSSYEHFCQAGKTFDKIFFDAGAKPLLERIDADVNYEEISNQWCTNLIQIIQKKFFFETSNQTLDKCTSNNQQNQLNHSIWSKVNPYLSTLLTNQKITGRYSNKDVRHLELHIKDSEIQYNPGDSVGIWYENDDSLINEILEILKIKKNEIVNIKNIQKTIFHALKFDYELTTNSSVIFKKYSFLSKDPHLINMNNDIKFLQSYIKNMPLVHMFRQFPTCLSAQNLIELLHPLKPRFYSISSSQLENNEEIHITVNVVHNICSGKKYLGGASGYLSKTIPDVSKIKIFIEKNNNFKLPINNNIPIIMIGSGTGIAPFRSFIQERDNRNALGKNWLFFGNQQSSEDFLYQQEWQLYHKQGLLNNIDLAWSQDFDHKIYIQEKMLEKSEELWKWIYNDEAYIYVCGNATNMAKDVELALIKIICQYNGTNTEQSNDFLNMLRTSKRYQRDIY</sequence>
<dbReference type="EC" id="1.8.1.2" evidence="11"/>
<dbReference type="SUPFAM" id="SSF52218">
    <property type="entry name" value="Flavoproteins"/>
    <property type="match status" value="1"/>
</dbReference>
<name>A0A4D6YLK7_9GAMM</name>
<accession>A0A4D6YLK7</accession>
<feature type="binding site" evidence="12">
    <location>
        <begin position="75"/>
        <end position="80"/>
    </location>
    <ligand>
        <name>FMN</name>
        <dbReference type="ChEBI" id="CHEBI:58210"/>
    </ligand>
</feature>
<dbReference type="UniPathway" id="UPA00140">
    <property type="reaction ID" value="UER00207"/>
</dbReference>
<comment type="function">
    <text evidence="11">Component of the sulfite reductase complex that catalyzes the 6-electron reduction of sulfite to sulfide. This is one of several activities required for the biosynthesis of L-cysteine from sulfate. The flavoprotein component catalyzes the electron flow from NADPH -&gt; FAD -&gt; FMN to the hemoprotein component.</text>
</comment>
<dbReference type="InterPro" id="IPR039261">
    <property type="entry name" value="FNR_nucleotide-bd"/>
</dbReference>
<feature type="binding site" evidence="12">
    <location>
        <begin position="428"/>
        <end position="431"/>
    </location>
    <ligand>
        <name>FAD</name>
        <dbReference type="ChEBI" id="CHEBI:57692"/>
    </ligand>
</feature>
<dbReference type="SUPFAM" id="SSF52343">
    <property type="entry name" value="Ferredoxin reductase-like, C-terminal NADP-linked domain"/>
    <property type="match status" value="1"/>
</dbReference>
<protein>
    <recommendedName>
        <fullName evidence="11">Sulfite reductase [NADPH] flavoprotein alpha-component</fullName>
        <shortName evidence="11">SiR-FP</shortName>
        <ecNumber evidence="11">1.8.1.2</ecNumber>
    </recommendedName>
</protein>
<comment type="subunit">
    <text evidence="11">Alpha(8)-beta(8). The alpha component is a flavoprotein, the beta component is a hemoprotein.</text>
</comment>
<dbReference type="InterPro" id="IPR010199">
    <property type="entry name" value="CysJ"/>
</dbReference>
<feature type="binding site" evidence="12">
    <location>
        <position position="571"/>
    </location>
    <ligand>
        <name>NADP(+)</name>
        <dbReference type="ChEBI" id="CHEBI:58349"/>
    </ligand>
</feature>
<dbReference type="PIRSF" id="PIRSF000207">
    <property type="entry name" value="SiR-FP_CysJ"/>
    <property type="match status" value="1"/>
</dbReference>
<keyword evidence="7 11" id="KW-0249">Electron transport</keyword>
<dbReference type="InterPro" id="IPR029039">
    <property type="entry name" value="Flavoprotein-like_sf"/>
</dbReference>
<keyword evidence="6 11" id="KW-0521">NADP</keyword>
<organism evidence="15 16">
    <name type="scientific">Buchnera aphidicola</name>
    <name type="common">Thelaxes californica</name>
    <dbReference type="NCBI Taxonomy" id="1315998"/>
    <lineage>
        <taxon>Bacteria</taxon>
        <taxon>Pseudomonadati</taxon>
        <taxon>Pseudomonadota</taxon>
        <taxon>Gammaproteobacteria</taxon>
        <taxon>Enterobacterales</taxon>
        <taxon>Erwiniaceae</taxon>
        <taxon>Buchnera</taxon>
    </lineage>
</organism>
<feature type="binding site" evidence="12">
    <location>
        <begin position="158"/>
        <end position="167"/>
    </location>
    <ligand>
        <name>FMN</name>
        <dbReference type="ChEBI" id="CHEBI:58210"/>
    </ligand>
</feature>
<dbReference type="AlphaFoldDB" id="A0A4D6YLK7"/>
<reference evidence="15 16" key="2">
    <citation type="submission" date="2019-05" db="EMBL/GenBank/DDBJ databases">
        <title>Genome evolution of the obligate endosymbiont Buchnera aphidicola.</title>
        <authorList>
            <person name="Moran N.A."/>
        </authorList>
    </citation>
    <scope>NUCLEOTIDE SEQUENCE [LARGE SCALE GENOMIC DNA]</scope>
    <source>
        <strain evidence="15 16">Tca</strain>
    </source>
</reference>
<dbReference type="PROSITE" id="PS51384">
    <property type="entry name" value="FAD_FR"/>
    <property type="match status" value="1"/>
</dbReference>
<dbReference type="Gene3D" id="3.40.50.360">
    <property type="match status" value="1"/>
</dbReference>
<evidence type="ECO:0000256" key="3">
    <source>
        <dbReference type="ARBA" id="ARBA00022630"/>
    </source>
</evidence>
<dbReference type="InterPro" id="IPR001094">
    <property type="entry name" value="Flavdoxin-like"/>
</dbReference>
<dbReference type="InterPro" id="IPR017938">
    <property type="entry name" value="Riboflavin_synthase-like_b-brl"/>
</dbReference>
<dbReference type="FunFam" id="3.40.50.80:FF:000001">
    <property type="entry name" value="NADPH--cytochrome P450 reductase 1"/>
    <property type="match status" value="1"/>
</dbReference>
<dbReference type="PANTHER" id="PTHR19384">
    <property type="entry name" value="NITRIC OXIDE SYNTHASE-RELATED"/>
    <property type="match status" value="1"/>
</dbReference>
<keyword evidence="9 11" id="KW-0198">Cysteine biosynthesis</keyword>
<evidence type="ECO:0000256" key="10">
    <source>
        <dbReference type="ARBA" id="ARBA00052219"/>
    </source>
</evidence>
<feature type="binding site" evidence="12">
    <location>
        <begin position="534"/>
        <end position="538"/>
    </location>
    <ligand>
        <name>NADP(+)</name>
        <dbReference type="ChEBI" id="CHEBI:58349"/>
    </ligand>
</feature>
<evidence type="ECO:0000259" key="13">
    <source>
        <dbReference type="PROSITE" id="PS50902"/>
    </source>
</evidence>
<feature type="binding site" evidence="12">
    <location>
        <position position="331"/>
    </location>
    <ligand>
        <name>FAD</name>
        <dbReference type="ChEBI" id="CHEBI:57692"/>
    </ligand>
</feature>
<feature type="binding site" evidence="12">
    <location>
        <begin position="528"/>
        <end position="529"/>
    </location>
    <ligand>
        <name>NADP(+)</name>
        <dbReference type="ChEBI" id="CHEBI:58349"/>
    </ligand>
</feature>
<evidence type="ECO:0000256" key="6">
    <source>
        <dbReference type="ARBA" id="ARBA00022857"/>
    </source>
</evidence>
<feature type="binding site" evidence="12">
    <location>
        <position position="609"/>
    </location>
    <ligand>
        <name>FAD</name>
        <dbReference type="ChEBI" id="CHEBI:57692"/>
    </ligand>
</feature>
<evidence type="ECO:0000256" key="4">
    <source>
        <dbReference type="ARBA" id="ARBA00022643"/>
    </source>
</evidence>
<keyword evidence="16" id="KW-1185">Reference proteome</keyword>
<proteinExistence type="predicted"/>
<keyword evidence="4 11" id="KW-0288">FMN</keyword>
<evidence type="ECO:0000256" key="11">
    <source>
        <dbReference type="PIRNR" id="PIRNR000207"/>
    </source>
</evidence>
<dbReference type="PANTHER" id="PTHR19384:SF128">
    <property type="entry name" value="NADPH OXIDOREDUCTASE A"/>
    <property type="match status" value="1"/>
</dbReference>
<keyword evidence="3 11" id="KW-0285">Flavoprotein</keyword>
<dbReference type="Gene3D" id="1.20.990.10">
    <property type="entry name" value="NADPH-cytochrome p450 Reductase, Chain A, domain 3"/>
    <property type="match status" value="1"/>
</dbReference>
<dbReference type="PRINTS" id="PR00371">
    <property type="entry name" value="FPNCR"/>
</dbReference>
<feature type="domain" description="Flavodoxin-like" evidence="13">
    <location>
        <begin position="69"/>
        <end position="207"/>
    </location>
</feature>
<dbReference type="InterPro" id="IPR023173">
    <property type="entry name" value="NADPH_Cyt_P450_Rdtase_alpha"/>
</dbReference>
<evidence type="ECO:0000313" key="15">
    <source>
        <dbReference type="EMBL" id="QCI26854.1"/>
    </source>
</evidence>
<dbReference type="InterPro" id="IPR008254">
    <property type="entry name" value="Flavodoxin/NO_synth"/>
</dbReference>
<evidence type="ECO:0000256" key="1">
    <source>
        <dbReference type="ARBA" id="ARBA00022448"/>
    </source>
</evidence>
<dbReference type="EMBL" id="CP034852">
    <property type="protein sequence ID" value="QCI26854.1"/>
    <property type="molecule type" value="Genomic_DNA"/>
</dbReference>
<dbReference type="InterPro" id="IPR001433">
    <property type="entry name" value="OxRdtase_FAD/NAD-bd"/>
</dbReference>
<feature type="domain" description="FAD-binding FR-type" evidence="14">
    <location>
        <begin position="243"/>
        <end position="457"/>
    </location>
</feature>
<keyword evidence="1 11" id="KW-0813">Transport</keyword>
<dbReference type="GO" id="GO:0070814">
    <property type="term" value="P:hydrogen sulfide biosynthetic process"/>
    <property type="evidence" value="ECO:0007669"/>
    <property type="project" value="UniProtKB-UniPathway"/>
</dbReference>
<evidence type="ECO:0000256" key="9">
    <source>
        <dbReference type="ARBA" id="ARBA00023192"/>
    </source>
</evidence>
<dbReference type="GO" id="GO:0019344">
    <property type="term" value="P:cysteine biosynthetic process"/>
    <property type="evidence" value="ECO:0007669"/>
    <property type="project" value="UniProtKB-KW"/>
</dbReference>
<gene>
    <name evidence="15" type="ORF">D9V80_01660</name>
</gene>
<feature type="binding site" evidence="12">
    <location>
        <begin position="122"/>
        <end position="125"/>
    </location>
    <ligand>
        <name>FMN</name>
        <dbReference type="ChEBI" id="CHEBI:58210"/>
    </ligand>
</feature>
<comment type="cofactor">
    <cofactor evidence="11 12">
        <name>FAD</name>
        <dbReference type="ChEBI" id="CHEBI:57692"/>
    </cofactor>
    <text evidence="11 12">Binds 1 FAD per subunit.</text>
</comment>